<dbReference type="InterPro" id="IPR028267">
    <property type="entry name" value="Pianissimo_N"/>
</dbReference>
<comment type="similarity">
    <text evidence="1">Belongs to the RICTOR family.</text>
</comment>
<evidence type="ECO:0000259" key="5">
    <source>
        <dbReference type="SMART" id="SM01310"/>
    </source>
</evidence>
<dbReference type="OrthoDB" id="271111at2759"/>
<feature type="domain" description="Rapamycin-insensitive companion of mTOR" evidence="5">
    <location>
        <begin position="1004"/>
        <end position="1076"/>
    </location>
</feature>
<feature type="domain" description="Rapamycin-insensitive companion of mTOR N-terminal" evidence="4">
    <location>
        <begin position="136"/>
        <end position="493"/>
    </location>
</feature>
<reference evidence="6 7" key="1">
    <citation type="journal article" date="2019" name="Sci. Rep.">
        <title>Comparative genomics of chytrid fungi reveal insights into the obligate biotrophic and pathogenic lifestyle of Synchytrium endobioticum.</title>
        <authorList>
            <person name="van de Vossenberg B.T.L.H."/>
            <person name="Warris S."/>
            <person name="Nguyen H.D.T."/>
            <person name="van Gent-Pelzer M.P.E."/>
            <person name="Joly D.L."/>
            <person name="van de Geest H.C."/>
            <person name="Bonants P.J.M."/>
            <person name="Smith D.S."/>
            <person name="Levesque C.A."/>
            <person name="van der Lee T.A.J."/>
        </authorList>
    </citation>
    <scope>NUCLEOTIDE SEQUENCE [LARGE SCALE GENOMIC DNA]</scope>
    <source>
        <strain evidence="6 7">JEL517</strain>
    </source>
</reference>
<dbReference type="Pfam" id="PF14666">
    <property type="entry name" value="RICTOR_M"/>
    <property type="match status" value="1"/>
</dbReference>
<dbReference type="GO" id="GO:0038203">
    <property type="term" value="P:TORC2 signaling"/>
    <property type="evidence" value="ECO:0007669"/>
    <property type="project" value="TreeGrafter"/>
</dbReference>
<dbReference type="GO" id="GO:0031932">
    <property type="term" value="C:TORC2 complex"/>
    <property type="evidence" value="ECO:0007669"/>
    <property type="project" value="InterPro"/>
</dbReference>
<name>A0A507BX31_9FUNG</name>
<sequence>MHSVSNSSVLHQQLQIAQAKIVALQREIGNLANNNYIPEEHDDNQHDDDQDDDHEHDHTDAHNRQHHMSEDVDASRTMMVTTATTISTNNSPTHINGRKSPAAILRDDDISSEVAAATDELLTRIRDPNELLQVRLECMNSIAKLIKNVHQGAISTPVPVIAILKSLRIALVDTSKDVRSHVFRVLRHISLDSDMVQSMLDIHLDLFIVRTLTRDQRYDAEREQALKLIRGWIDAPGGAAILPQSLVRMMVALAEQTDEKFRTVCAETLSELAIRNPELLALSGGFKVLIQVLLEGPPELTMALTSAVIHILDSQVTRKYLRPAVELEAVISHFTDVYSKGPAHDERLNSCSRVVIFLLRGWTGLLYMCMDDKRAIRTIVEALRLPTDETRRILLEMYFVIFQVGHPRKSSESPKTGIPGTDDILSRLGPSPRFHGRTNLIDQFVAVLLLVFIDAGLLEALVELAQCGSNKIVVSKATQLIGELIDLGNRLLPLQFGAKIQSLPSLFKLASNFQDPSQRHTAAVALAHIDNIHMTKDKLISSVLNSESANQITEGHLVYGRVISNRNEKVQRQVDHVKIRIGMQIDDMHFKNLLADTQLSANEQGLTKDYTKWNWDAILELLQGPLLNPKRLDEATKNTKFIKRLLAFYRPQNHQFSDIRKNKANTKYVRIGCELLKTLVASPEGVRILSENKLLEQIAECLAQLDPIQHAAMPGEHMFSKERMEKYLTGDYFTMLATLSKSQDGVRLMERFKLYTIYYHLTELRSRDDLIRTIIESMDYNFDGHPRVILSKVMTSAYKHIRLFATNHLRSLLRSGVVDFSVWGVPLLVTQLYDPTPEVCERAVAVLEEACNDRQNLEAAVRLRPSLDSLGIVARDLFLSLLSIPSGFAYLKEVGYVDREMDYWYQEGNELYVTLLEVSLPLAVFDTWKSPAPSTDTSPARMVNPPDLELEEMEGLATARPHFYGELAKTKEGCALLQEKRHYKEFAGFIRKHGFATYLVPADLVTLKAMLWAMGKIGSSKLGLAFLIEEDIIKVIVEMAEKCSILSLRGTAFYIIALLARTPEAVEILEKYGWEAVSPPTTNILNGLCVPRDISKYLVIPHWYYIASWPRHMLRVQKVLEMGNFDSVEEEVLKSIGNMSNHILANNASKSLSKLRHDQSSYFSKVELYMQVMRMLSCYHYRLTARKFLQEVFERISFTPSTLEVLDSLAPLSPSLSQVSNSADGVAAPTDDFSGEQDGWDDAIYSANANMSPNNNSGSGVANNDGTGAAAVAVVGGADQGGQKQQGGGGGKANDRPLPAESNSKDKNDTRQSLVPQMTIRGFVVA</sequence>
<dbReference type="GeneID" id="42004538"/>
<dbReference type="InterPro" id="IPR029451">
    <property type="entry name" value="RICTOR_M"/>
</dbReference>
<dbReference type="SUPFAM" id="SSF48371">
    <property type="entry name" value="ARM repeat"/>
    <property type="match status" value="1"/>
</dbReference>
<evidence type="ECO:0000313" key="6">
    <source>
        <dbReference type="EMBL" id="TPX33890.1"/>
    </source>
</evidence>
<feature type="compositionally biased region" description="Gly residues" evidence="2">
    <location>
        <begin position="1279"/>
        <end position="1292"/>
    </location>
</feature>
<dbReference type="Pfam" id="PF14664">
    <property type="entry name" value="RICTOR_N"/>
    <property type="match status" value="1"/>
</dbReference>
<dbReference type="Pfam" id="PF14668">
    <property type="entry name" value="RICTOR_V"/>
    <property type="match status" value="1"/>
</dbReference>
<evidence type="ECO:0000259" key="4">
    <source>
        <dbReference type="SMART" id="SM01308"/>
    </source>
</evidence>
<dbReference type="PANTHER" id="PTHR13298:SF11">
    <property type="entry name" value="RAPAMYCIN-INSENSITIVE COMPANION OF MTOR"/>
    <property type="match status" value="1"/>
</dbReference>
<feature type="compositionally biased region" description="Acidic residues" evidence="2">
    <location>
        <begin position="40"/>
        <end position="52"/>
    </location>
</feature>
<dbReference type="Pfam" id="PF14663">
    <property type="entry name" value="RasGEF_N_2"/>
    <property type="match status" value="1"/>
</dbReference>
<dbReference type="STRING" id="1806994.A0A507BX31"/>
<dbReference type="SMART" id="SM01307">
    <property type="entry name" value="RICTOR_M"/>
    <property type="match status" value="1"/>
</dbReference>
<evidence type="ECO:0000256" key="2">
    <source>
        <dbReference type="SAM" id="MobiDB-lite"/>
    </source>
</evidence>
<dbReference type="SMART" id="SM01308">
    <property type="entry name" value="RICTOR_N"/>
    <property type="match status" value="1"/>
</dbReference>
<keyword evidence="7" id="KW-1185">Reference proteome</keyword>
<dbReference type="InterPro" id="IPR028268">
    <property type="entry name" value="Pianissimo_fam"/>
</dbReference>
<comment type="caution">
    <text evidence="6">The sequence shown here is derived from an EMBL/GenBank/DDBJ whole genome shotgun (WGS) entry which is preliminary data.</text>
</comment>
<dbReference type="SMART" id="SM01310">
    <property type="entry name" value="RICTOR_V"/>
    <property type="match status" value="1"/>
</dbReference>
<accession>A0A507BX31</accession>
<feature type="domain" description="Rapamycin-insensitive companion of mTOR middle" evidence="3">
    <location>
        <begin position="585"/>
        <end position="815"/>
    </location>
</feature>
<feature type="compositionally biased region" description="Basic and acidic residues" evidence="2">
    <location>
        <begin position="53"/>
        <end position="74"/>
    </location>
</feature>
<feature type="region of interest" description="Disordered" evidence="2">
    <location>
        <begin position="1279"/>
        <end position="1318"/>
    </location>
</feature>
<evidence type="ECO:0000256" key="1">
    <source>
        <dbReference type="ARBA" id="ARBA00008878"/>
    </source>
</evidence>
<dbReference type="InterPro" id="IPR029452">
    <property type="entry name" value="RICTOR_V"/>
</dbReference>
<dbReference type="RefSeq" id="XP_031024774.1">
    <property type="nucleotide sequence ID" value="XM_031169241.1"/>
</dbReference>
<dbReference type="EMBL" id="QEAO01000017">
    <property type="protein sequence ID" value="TPX33890.1"/>
    <property type="molecule type" value="Genomic_DNA"/>
</dbReference>
<organism evidence="6 7">
    <name type="scientific">Synchytrium microbalum</name>
    <dbReference type="NCBI Taxonomy" id="1806994"/>
    <lineage>
        <taxon>Eukaryota</taxon>
        <taxon>Fungi</taxon>
        <taxon>Fungi incertae sedis</taxon>
        <taxon>Chytridiomycota</taxon>
        <taxon>Chytridiomycota incertae sedis</taxon>
        <taxon>Chytridiomycetes</taxon>
        <taxon>Synchytriales</taxon>
        <taxon>Synchytriaceae</taxon>
        <taxon>Synchytrium</taxon>
    </lineage>
</organism>
<dbReference type="Gene3D" id="1.25.10.10">
    <property type="entry name" value="Leucine-rich Repeat Variant"/>
    <property type="match status" value="2"/>
</dbReference>
<protein>
    <submittedName>
        <fullName evidence="6">Uncharacterized protein</fullName>
    </submittedName>
</protein>
<dbReference type="Proteomes" id="UP000319731">
    <property type="component" value="Unassembled WGS sequence"/>
</dbReference>
<evidence type="ECO:0000313" key="7">
    <source>
        <dbReference type="Proteomes" id="UP000319731"/>
    </source>
</evidence>
<dbReference type="InterPro" id="IPR029453">
    <property type="entry name" value="Rictor_IV"/>
</dbReference>
<dbReference type="InterPro" id="IPR011989">
    <property type="entry name" value="ARM-like"/>
</dbReference>
<gene>
    <name evidence="6" type="ORF">SmJEL517_g03313</name>
</gene>
<feature type="region of interest" description="Disordered" evidence="2">
    <location>
        <begin position="1219"/>
        <end position="1239"/>
    </location>
</feature>
<dbReference type="SMART" id="SM01303">
    <property type="entry name" value="RasGEF_N_2"/>
    <property type="match status" value="1"/>
</dbReference>
<dbReference type="PANTHER" id="PTHR13298">
    <property type="entry name" value="CYTOSOLIC REGULATOR PIANISSIMO"/>
    <property type="match status" value="1"/>
</dbReference>
<evidence type="ECO:0000259" key="3">
    <source>
        <dbReference type="SMART" id="SM01307"/>
    </source>
</evidence>
<feature type="region of interest" description="Disordered" evidence="2">
    <location>
        <begin position="35"/>
        <end position="74"/>
    </location>
</feature>
<dbReference type="InterPro" id="IPR016024">
    <property type="entry name" value="ARM-type_fold"/>
</dbReference>
<proteinExistence type="inferred from homology"/>